<feature type="binding site" evidence="6">
    <location>
        <begin position="644"/>
        <end position="651"/>
    </location>
    <ligand>
        <name>ATP</name>
        <dbReference type="ChEBI" id="CHEBI:30616"/>
    </ligand>
</feature>
<keyword evidence="3" id="KW-0159">Chromosome partition</keyword>
<feature type="domain" description="FtsK" evidence="8">
    <location>
        <begin position="627"/>
        <end position="816"/>
    </location>
</feature>
<dbReference type="InterPro" id="IPR050206">
    <property type="entry name" value="FtsK/SpoIIIE/SftA"/>
</dbReference>
<evidence type="ECO:0000256" key="6">
    <source>
        <dbReference type="PROSITE-ProRule" id="PRU00289"/>
    </source>
</evidence>
<dbReference type="InterPro" id="IPR036390">
    <property type="entry name" value="WH_DNA-bd_sf"/>
</dbReference>
<dbReference type="SUPFAM" id="SSF52540">
    <property type="entry name" value="P-loop containing nucleoside triphosphate hydrolases"/>
    <property type="match status" value="1"/>
</dbReference>
<dbReference type="PANTHER" id="PTHR22683">
    <property type="entry name" value="SPORULATION PROTEIN RELATED"/>
    <property type="match status" value="1"/>
</dbReference>
<dbReference type="PANTHER" id="PTHR22683:SF42">
    <property type="entry name" value="DNA TRANSLOCASE SFTA"/>
    <property type="match status" value="1"/>
</dbReference>
<accession>A0ABD4A721</accession>
<feature type="compositionally biased region" description="Polar residues" evidence="7">
    <location>
        <begin position="105"/>
        <end position="115"/>
    </location>
</feature>
<dbReference type="SMART" id="SM00382">
    <property type="entry name" value="AAA"/>
    <property type="match status" value="1"/>
</dbReference>
<dbReference type="GO" id="GO:0005524">
    <property type="term" value="F:ATP binding"/>
    <property type="evidence" value="ECO:0007669"/>
    <property type="project" value="UniProtKB-UniRule"/>
</dbReference>
<dbReference type="InterPro" id="IPR003593">
    <property type="entry name" value="AAA+_ATPase"/>
</dbReference>
<dbReference type="SUPFAM" id="SSF46785">
    <property type="entry name" value="Winged helix' DNA-binding domain"/>
    <property type="match status" value="1"/>
</dbReference>
<feature type="compositionally biased region" description="Basic and acidic residues" evidence="7">
    <location>
        <begin position="285"/>
        <end position="308"/>
    </location>
</feature>
<dbReference type="EMBL" id="JXLU01000095">
    <property type="protein sequence ID" value="KIO72480.1"/>
    <property type="molecule type" value="Genomic_DNA"/>
</dbReference>
<gene>
    <name evidence="9" type="ORF">B4167_1170</name>
</gene>
<dbReference type="CDD" id="cd01127">
    <property type="entry name" value="TrwB_TraG_TraD_VirD4"/>
    <property type="match status" value="1"/>
</dbReference>
<feature type="region of interest" description="Disordered" evidence="7">
    <location>
        <begin position="186"/>
        <end position="308"/>
    </location>
</feature>
<feature type="compositionally biased region" description="Basic and acidic residues" evidence="7">
    <location>
        <begin position="420"/>
        <end position="442"/>
    </location>
</feature>
<evidence type="ECO:0000256" key="3">
    <source>
        <dbReference type="ARBA" id="ARBA00022829"/>
    </source>
</evidence>
<dbReference type="Gene3D" id="1.10.10.10">
    <property type="entry name" value="Winged helix-like DNA-binding domain superfamily/Winged helix DNA-binding domain"/>
    <property type="match status" value="1"/>
</dbReference>
<evidence type="ECO:0000256" key="1">
    <source>
        <dbReference type="ARBA" id="ARBA00006474"/>
    </source>
</evidence>
<evidence type="ECO:0000256" key="5">
    <source>
        <dbReference type="ARBA" id="ARBA00023125"/>
    </source>
</evidence>
<dbReference type="InterPro" id="IPR036388">
    <property type="entry name" value="WH-like_DNA-bd_sf"/>
</dbReference>
<dbReference type="GO" id="GO:0007059">
    <property type="term" value="P:chromosome segregation"/>
    <property type="evidence" value="ECO:0007669"/>
    <property type="project" value="UniProtKB-KW"/>
</dbReference>
<evidence type="ECO:0000313" key="10">
    <source>
        <dbReference type="Proteomes" id="UP000032076"/>
    </source>
</evidence>
<keyword evidence="2 6" id="KW-0547">Nucleotide-binding</keyword>
<reference evidence="9 10" key="1">
    <citation type="submission" date="2015-01" db="EMBL/GenBank/DDBJ databases">
        <title>Draft Genome Sequences of Four Bacillus thermoamylovorans Strains, Isolated From Food Products.</title>
        <authorList>
            <person name="Krawcyk A.O."/>
            <person name="Berendsen E.M."/>
            <person name="Eijlander R.T."/>
            <person name="de Jong A."/>
            <person name="Wells-Bennik M."/>
            <person name="Kuipers O.P."/>
        </authorList>
    </citation>
    <scope>NUCLEOTIDE SEQUENCE [LARGE SCALE GENOMIC DNA]</scope>
    <source>
        <strain evidence="9 10">B4167</strain>
    </source>
</reference>
<evidence type="ECO:0000256" key="2">
    <source>
        <dbReference type="ARBA" id="ARBA00022741"/>
    </source>
</evidence>
<evidence type="ECO:0000259" key="8">
    <source>
        <dbReference type="PROSITE" id="PS50901"/>
    </source>
</evidence>
<dbReference type="InterPro" id="IPR018541">
    <property type="entry name" value="Ftsk_gamma"/>
</dbReference>
<feature type="compositionally biased region" description="Polar residues" evidence="7">
    <location>
        <begin position="247"/>
        <end position="266"/>
    </location>
</feature>
<dbReference type="Gene3D" id="3.40.50.300">
    <property type="entry name" value="P-loop containing nucleotide triphosphate hydrolases"/>
    <property type="match status" value="1"/>
</dbReference>
<comment type="similarity">
    <text evidence="1">Belongs to the FtsK/SpoIIIE/SftA family.</text>
</comment>
<evidence type="ECO:0000313" key="9">
    <source>
        <dbReference type="EMBL" id="KIO72480.1"/>
    </source>
</evidence>
<keyword evidence="5" id="KW-0238">DNA-binding</keyword>
<feature type="region of interest" description="Disordered" evidence="7">
    <location>
        <begin position="77"/>
        <end position="149"/>
    </location>
</feature>
<feature type="compositionally biased region" description="Basic and acidic residues" evidence="7">
    <location>
        <begin position="186"/>
        <end position="204"/>
    </location>
</feature>
<feature type="region of interest" description="Disordered" evidence="7">
    <location>
        <begin position="338"/>
        <end position="389"/>
    </location>
</feature>
<feature type="compositionally biased region" description="Polar residues" evidence="7">
    <location>
        <begin position="221"/>
        <end position="233"/>
    </location>
</feature>
<comment type="caution">
    <text evidence="9">The sequence shown here is derived from an EMBL/GenBank/DDBJ whole genome shotgun (WGS) entry which is preliminary data.</text>
</comment>
<feature type="region of interest" description="Disordered" evidence="7">
    <location>
        <begin position="420"/>
        <end position="448"/>
    </location>
</feature>
<feature type="compositionally biased region" description="Basic and acidic residues" evidence="7">
    <location>
        <begin position="361"/>
        <end position="386"/>
    </location>
</feature>
<dbReference type="PROSITE" id="PS50901">
    <property type="entry name" value="FTSK"/>
    <property type="match status" value="1"/>
</dbReference>
<dbReference type="InterPro" id="IPR041027">
    <property type="entry name" value="FtsK_alpha"/>
</dbReference>
<dbReference type="Pfam" id="PF17854">
    <property type="entry name" value="FtsK_alpha"/>
    <property type="match status" value="1"/>
</dbReference>
<feature type="compositionally biased region" description="Basic and acidic residues" evidence="7">
    <location>
        <begin position="77"/>
        <end position="95"/>
    </location>
</feature>
<dbReference type="Gene3D" id="3.30.980.40">
    <property type="match status" value="1"/>
</dbReference>
<dbReference type="SMART" id="SM00843">
    <property type="entry name" value="Ftsk_gamma"/>
    <property type="match status" value="1"/>
</dbReference>
<dbReference type="GO" id="GO:0003677">
    <property type="term" value="F:DNA binding"/>
    <property type="evidence" value="ECO:0007669"/>
    <property type="project" value="UniProtKB-KW"/>
</dbReference>
<protein>
    <recommendedName>
        <fullName evidence="8">FtsK domain-containing protein</fullName>
    </recommendedName>
</protein>
<name>A0ABD4A721_9BACI</name>
<organism evidence="9 10">
    <name type="scientific">Caldibacillus thermoamylovorans</name>
    <dbReference type="NCBI Taxonomy" id="35841"/>
    <lineage>
        <taxon>Bacteria</taxon>
        <taxon>Bacillati</taxon>
        <taxon>Bacillota</taxon>
        <taxon>Bacilli</taxon>
        <taxon>Bacillales</taxon>
        <taxon>Bacillaceae</taxon>
        <taxon>Caldibacillus</taxon>
    </lineage>
</organism>
<proteinExistence type="inferred from homology"/>
<dbReference type="InterPro" id="IPR002543">
    <property type="entry name" value="FtsK_dom"/>
</dbReference>
<sequence length="958" mass="109176">MEMDWYKKWFSFYQDDEDEWLGPTNDSVQSKELKTKVTYQYPKSSTNRPLIEKGEGKHIMHHRANMKEGMSDIRDLLQRRHEADIRRYEKKKEKTSSAPQLGPASKQNNQASEAISNDVHEVRQEKIHKKRPFHPTEIPSPIYGFQRRKKQDDIIEFELTTFERNAENKKLSGHELHDDQDEIRETVQSRDHSNLYEDGQEKEQITINQLPNRKEKPDQPEYSQQWAATNSQITDKENSLSMKIEVQTENNGDKSTSFPDMIQSKQSDFDTETQDLSSLSQEAIGKMEETTPEQEKNQEINDDFMKAERTEAPLLTSSETAESGEDIQLTEWSIETDKPEKHYLQDDPTVNQDSEQQEALEFEKNNQEPVIREDEFVKEPDDDLNKDSVPVQELTESVEVHPTNNNMEKVEAKEIQKAKSMNEHKENVAKEKQSGKRNDQEQATKPTTKKHLPFNVLMLKKDREFLKKKAQQQAFQQMAAAATETNTVEEQDYQFPSRNLLNKFTFQQSNDEWIEDQKAILNNTLRSFHVGAKVVDVSVGPTVTRFELSPDMGVKVSKITNLTDDLKLSLAAKEIRIEAPIPGKHTIGIEVPNKISRPVYLRDIIDQPSFIDANSPLTAALGLDITGKPIMTDIKKMPHGLIAGATGSGKSVCINTFIISLLYKARPEEVKLLLIDPKMVELSPYNGIPHLISPVITDVKAATQALKWAVDEMERRYELFAHSGVRDISKFNEKCETQEQKLPYIVIIIDELADLMMMAPADVEEAIARIAQKARACGIHLLIATQRPSVDVITGLIKANVPTRIAFSVSSQIDSRTIIDISGAERLLGKGDMLFVANGTAKPVRIQGAFITDEEIEKVVDHVRTQGEPNYLFEQEELIKKSDLAENDELLYEACEYALEQGNISTSSLQRHFRIGYNRAARIIELMEEKGMISEAKGSKPRDVLMTNNDLDQLKELL</sequence>
<dbReference type="Proteomes" id="UP000032076">
    <property type="component" value="Unassembled WGS sequence"/>
</dbReference>
<dbReference type="Pfam" id="PF09397">
    <property type="entry name" value="FtsK_gamma"/>
    <property type="match status" value="1"/>
</dbReference>
<evidence type="ECO:0000256" key="4">
    <source>
        <dbReference type="ARBA" id="ARBA00022840"/>
    </source>
</evidence>
<keyword evidence="4 6" id="KW-0067">ATP-binding</keyword>
<evidence type="ECO:0000256" key="7">
    <source>
        <dbReference type="SAM" id="MobiDB-lite"/>
    </source>
</evidence>
<dbReference type="Pfam" id="PF01580">
    <property type="entry name" value="FtsK_SpoIIIE"/>
    <property type="match status" value="1"/>
</dbReference>
<dbReference type="AlphaFoldDB" id="A0ABD4A721"/>
<dbReference type="InterPro" id="IPR027417">
    <property type="entry name" value="P-loop_NTPase"/>
</dbReference>